<keyword evidence="3" id="KW-1185">Reference proteome</keyword>
<evidence type="ECO:0000313" key="2">
    <source>
        <dbReference type="EMBL" id="CAK9308660.1"/>
    </source>
</evidence>
<gene>
    <name evidence="2" type="ORF">CITCOLO1_LOCUS173</name>
</gene>
<protein>
    <recommendedName>
        <fullName evidence="4">Secreted protein</fullName>
    </recommendedName>
</protein>
<name>A0ABP0XPN5_9ROSI</name>
<proteinExistence type="predicted"/>
<feature type="chain" id="PRO_5047401786" description="Secreted protein" evidence="1">
    <location>
        <begin position="19"/>
        <end position="150"/>
    </location>
</feature>
<dbReference type="Proteomes" id="UP001642487">
    <property type="component" value="Chromosome 1"/>
</dbReference>
<sequence length="150" mass="16211">MLCCALFCFMSCIIYSHLFPFFSLAFFDTTPQSFYCEDVELTHSFRAVYLPFRGCIYSYLYVPVTNSLDVVLREGGGAEDRTGPPSVAVVAPIPGVGDAATEVGGLGDGGPRVSKRVTTVFPILRINERYTRGGLGSRPLVGGGGEIRVK</sequence>
<reference evidence="2 3" key="1">
    <citation type="submission" date="2024-03" db="EMBL/GenBank/DDBJ databases">
        <authorList>
            <person name="Gkanogiannis A."/>
            <person name="Becerra Lopez-Lavalle L."/>
        </authorList>
    </citation>
    <scope>NUCLEOTIDE SEQUENCE [LARGE SCALE GENOMIC DNA]</scope>
</reference>
<evidence type="ECO:0000256" key="1">
    <source>
        <dbReference type="SAM" id="SignalP"/>
    </source>
</evidence>
<evidence type="ECO:0008006" key="4">
    <source>
        <dbReference type="Google" id="ProtNLM"/>
    </source>
</evidence>
<feature type="signal peptide" evidence="1">
    <location>
        <begin position="1"/>
        <end position="18"/>
    </location>
</feature>
<organism evidence="2 3">
    <name type="scientific">Citrullus colocynthis</name>
    <name type="common">colocynth</name>
    <dbReference type="NCBI Taxonomy" id="252529"/>
    <lineage>
        <taxon>Eukaryota</taxon>
        <taxon>Viridiplantae</taxon>
        <taxon>Streptophyta</taxon>
        <taxon>Embryophyta</taxon>
        <taxon>Tracheophyta</taxon>
        <taxon>Spermatophyta</taxon>
        <taxon>Magnoliopsida</taxon>
        <taxon>eudicotyledons</taxon>
        <taxon>Gunneridae</taxon>
        <taxon>Pentapetalae</taxon>
        <taxon>rosids</taxon>
        <taxon>fabids</taxon>
        <taxon>Cucurbitales</taxon>
        <taxon>Cucurbitaceae</taxon>
        <taxon>Benincaseae</taxon>
        <taxon>Citrullus</taxon>
    </lineage>
</organism>
<accession>A0ABP0XPN5</accession>
<evidence type="ECO:0000313" key="3">
    <source>
        <dbReference type="Proteomes" id="UP001642487"/>
    </source>
</evidence>
<keyword evidence="1" id="KW-0732">Signal</keyword>
<dbReference type="EMBL" id="OZ021735">
    <property type="protein sequence ID" value="CAK9308660.1"/>
    <property type="molecule type" value="Genomic_DNA"/>
</dbReference>